<comment type="caution">
    <text evidence="2">The sequence shown here is derived from an EMBL/GenBank/DDBJ whole genome shotgun (WGS) entry which is preliminary data.</text>
</comment>
<organism evidence="2 3">
    <name type="scientific">Catenovulum maritimum</name>
    <dbReference type="NCBI Taxonomy" id="1513271"/>
    <lineage>
        <taxon>Bacteria</taxon>
        <taxon>Pseudomonadati</taxon>
        <taxon>Pseudomonadota</taxon>
        <taxon>Gammaproteobacteria</taxon>
        <taxon>Alteromonadales</taxon>
        <taxon>Alteromonadaceae</taxon>
        <taxon>Catenovulum</taxon>
    </lineage>
</organism>
<sequence>MFKKLKLICLASILLPTLSIAATTDKSALIEKVIQVSGIERSISSLPEQLQAQALQQKPYAKNPKIVDTVTQILVASFDQHKAKQTIVETFNNGMSLAELQKIEGWIESDLGSRIAKAETKSSNPAAIQDMQMFAMGFQSNPPAADRIQAVQNFVQTSKLTEAAMGMVEQILRATLSGLDAFNEQPNSQNVEKAISQMKGMMQQMVWQQMILMSHYTYQDFSVTEINQYSQYLATPEGEKYLKTGIQAVTNSIAEMMATAVPLIKEAAENAKNS</sequence>
<reference evidence="2 3" key="1">
    <citation type="submission" date="2015-04" db="EMBL/GenBank/DDBJ databases">
        <title>Draft Genome Sequence of the Novel Agar-Digesting Marine Bacterium Q1.</title>
        <authorList>
            <person name="Li Y."/>
            <person name="Li D."/>
            <person name="Chen G."/>
            <person name="Du Z."/>
        </authorList>
    </citation>
    <scope>NUCLEOTIDE SEQUENCE [LARGE SCALE GENOMIC DNA]</scope>
    <source>
        <strain evidence="2 3">Q1</strain>
    </source>
</reference>
<gene>
    <name evidence="2" type="ORF">XM47_05590</name>
</gene>
<evidence type="ECO:0000256" key="1">
    <source>
        <dbReference type="SAM" id="SignalP"/>
    </source>
</evidence>
<proteinExistence type="predicted"/>
<dbReference type="Proteomes" id="UP000037600">
    <property type="component" value="Unassembled WGS sequence"/>
</dbReference>
<protein>
    <recommendedName>
        <fullName evidence="4">DUF2059 domain-containing protein</fullName>
    </recommendedName>
</protein>
<dbReference type="OrthoDB" id="6193639at2"/>
<dbReference type="RefSeq" id="WP_048690615.1">
    <property type="nucleotide sequence ID" value="NZ_KQ130485.1"/>
</dbReference>
<evidence type="ECO:0000313" key="2">
    <source>
        <dbReference type="EMBL" id="KMT65934.1"/>
    </source>
</evidence>
<feature type="signal peptide" evidence="1">
    <location>
        <begin position="1"/>
        <end position="21"/>
    </location>
</feature>
<dbReference type="STRING" id="1513271.XM47_05590"/>
<feature type="chain" id="PRO_5005298651" description="DUF2059 domain-containing protein" evidence="1">
    <location>
        <begin position="22"/>
        <end position="274"/>
    </location>
</feature>
<name>A0A0J8GXF7_9ALTE</name>
<keyword evidence="1" id="KW-0732">Signal</keyword>
<evidence type="ECO:0008006" key="4">
    <source>
        <dbReference type="Google" id="ProtNLM"/>
    </source>
</evidence>
<evidence type="ECO:0000313" key="3">
    <source>
        <dbReference type="Proteomes" id="UP000037600"/>
    </source>
</evidence>
<keyword evidence="3" id="KW-1185">Reference proteome</keyword>
<dbReference type="EMBL" id="LAZL01000007">
    <property type="protein sequence ID" value="KMT65934.1"/>
    <property type="molecule type" value="Genomic_DNA"/>
</dbReference>
<dbReference type="AlphaFoldDB" id="A0A0J8GXF7"/>
<accession>A0A0J8GXF7</accession>